<proteinExistence type="predicted"/>
<evidence type="ECO:0000259" key="1">
    <source>
        <dbReference type="Pfam" id="PF18980"/>
    </source>
</evidence>
<accession>A0A8J7L2Z9</accession>
<comment type="caution">
    <text evidence="2">The sequence shown here is derived from an EMBL/GenBank/DDBJ whole genome shotgun (WGS) entry which is preliminary data.</text>
</comment>
<dbReference type="EMBL" id="JAEAGR010000012">
    <property type="protein sequence ID" value="MBH1941513.1"/>
    <property type="molecule type" value="Genomic_DNA"/>
</dbReference>
<dbReference type="Proteomes" id="UP000623269">
    <property type="component" value="Unassembled WGS sequence"/>
</dbReference>
<dbReference type="AlphaFoldDB" id="A0A8J7L2Z9"/>
<keyword evidence="3" id="KW-1185">Reference proteome</keyword>
<feature type="domain" description="DUF5716" evidence="1">
    <location>
        <begin position="124"/>
        <end position="419"/>
    </location>
</feature>
<organism evidence="2 3">
    <name type="scientific">Mobilitalea sibirica</name>
    <dbReference type="NCBI Taxonomy" id="1462919"/>
    <lineage>
        <taxon>Bacteria</taxon>
        <taxon>Bacillati</taxon>
        <taxon>Bacillota</taxon>
        <taxon>Clostridia</taxon>
        <taxon>Lachnospirales</taxon>
        <taxon>Lachnospiraceae</taxon>
        <taxon>Mobilitalea</taxon>
    </lineage>
</organism>
<dbReference type="InterPro" id="IPR043770">
    <property type="entry name" value="DUF5716_C"/>
</dbReference>
<evidence type="ECO:0000313" key="2">
    <source>
        <dbReference type="EMBL" id="MBH1941513.1"/>
    </source>
</evidence>
<dbReference type="RefSeq" id="WP_197661733.1">
    <property type="nucleotide sequence ID" value="NZ_JAEAGR010000012.1"/>
</dbReference>
<dbReference type="Gene3D" id="3.30.420.40">
    <property type="match status" value="1"/>
</dbReference>
<name>A0A8J7L2Z9_9FIRM</name>
<protein>
    <recommendedName>
        <fullName evidence="1">DUF5716 domain-containing protein</fullName>
    </recommendedName>
</protein>
<evidence type="ECO:0000313" key="3">
    <source>
        <dbReference type="Proteomes" id="UP000623269"/>
    </source>
</evidence>
<dbReference type="Pfam" id="PF18980">
    <property type="entry name" value="DUF5716_C"/>
    <property type="match status" value="1"/>
</dbReference>
<gene>
    <name evidence="2" type="ORF">I5677_11470</name>
</gene>
<reference evidence="2" key="1">
    <citation type="submission" date="2020-12" db="EMBL/GenBank/DDBJ databases">
        <title>M. sibirica DSM 26468T genome.</title>
        <authorList>
            <person name="Thieme N."/>
            <person name="Rettenmaier R."/>
            <person name="Zverlov V."/>
            <person name="Liebl W."/>
        </authorList>
    </citation>
    <scope>NUCLEOTIDE SEQUENCE</scope>
    <source>
        <strain evidence="2">DSM 26468</strain>
    </source>
</reference>
<sequence>METQRKLIVGYDLCEDFSQISCYSYKTFEPIPICQNEREEESSLIPTALFIKNDTRLWYYGKEAINGSLNDEGILIDGLISRLRNKEQIEVYEQRLSGVDLMEKFLRKTLTLIKNYFPTDTITKLVITVREMEPVVVEGIYEALSILGILKDRAVIMSHASAYMYFALSQDRSLWVNDVALFDFNENSLNYYQISINRRVTPMIAGMEKKEFTDTLSYSMLKENGLNISYIFENIVNNVLHKQIISTIYFTGKGFEGNWADEVIKSLCTGRRVFLGHNLYTKGACFAAKELVGDCKLSDFILLNDEMIVSSVWIRVYSDASMKEIALTDAAIPWYDIDQTIEVIPDDETELEFVFRNIMTREIRRERFQITKLPDRPNRMTRMEINLTCIDKSKVKIRVTDLGFGDLYPPSGLTWEYLLDI</sequence>